<dbReference type="EMBL" id="SFAP01000149">
    <property type="protein sequence ID" value="TRV23134.1"/>
    <property type="molecule type" value="Genomic_DNA"/>
</dbReference>
<proteinExistence type="predicted"/>
<comment type="caution">
    <text evidence="1">The sequence shown here is derived from an EMBL/GenBank/DDBJ whole genome shotgun (WGS) entry which is preliminary data.</text>
</comment>
<sequence>MVSHHFSFQDSGFRIQETGFRIQDSGDRGQDSGDRRQGTGFRRLFFIYSPHFPTPHTPHPTFLYLLNRI</sequence>
<name>A0A552LSG1_9CHRO</name>
<evidence type="ECO:0000313" key="2">
    <source>
        <dbReference type="Proteomes" id="UP000318616"/>
    </source>
</evidence>
<dbReference type="AlphaFoldDB" id="A0A552LSG1"/>
<protein>
    <submittedName>
        <fullName evidence="1">Uncharacterized protein</fullName>
    </submittedName>
</protein>
<gene>
    <name evidence="1" type="ORF">EWV88_12245</name>
</gene>
<reference evidence="1 2" key="1">
    <citation type="submission" date="2019-01" db="EMBL/GenBank/DDBJ databases">
        <title>Coherence of Microcystis species and biogeography revealed through population genomics.</title>
        <authorList>
            <person name="Perez-Carrascal O.M."/>
            <person name="Terrat Y."/>
            <person name="Giani A."/>
            <person name="Fortin N."/>
            <person name="Tromas N."/>
            <person name="Shapiro B.J."/>
        </authorList>
    </citation>
    <scope>NUCLEOTIDE SEQUENCE [LARGE SCALE GENOMIC DNA]</scope>
    <source>
        <strain evidence="1">Mw_MB_S_20031200_S109D</strain>
    </source>
</reference>
<evidence type="ECO:0000313" key="1">
    <source>
        <dbReference type="EMBL" id="TRV23134.1"/>
    </source>
</evidence>
<organism evidence="1 2">
    <name type="scientific">Microcystis wesenbergii Mw_MB_S_20031200_S109D</name>
    <dbReference type="NCBI Taxonomy" id="2486241"/>
    <lineage>
        <taxon>Bacteria</taxon>
        <taxon>Bacillati</taxon>
        <taxon>Cyanobacteriota</taxon>
        <taxon>Cyanophyceae</taxon>
        <taxon>Oscillatoriophycideae</taxon>
        <taxon>Chroococcales</taxon>
        <taxon>Microcystaceae</taxon>
        <taxon>Microcystis</taxon>
    </lineage>
</organism>
<dbReference type="Proteomes" id="UP000318616">
    <property type="component" value="Unassembled WGS sequence"/>
</dbReference>
<accession>A0A552LSG1</accession>